<feature type="domain" description="Peptidase M24" evidence="1">
    <location>
        <begin position="186"/>
        <end position="392"/>
    </location>
</feature>
<keyword evidence="2" id="KW-0378">Hydrolase</keyword>
<accession>A0A1X7A025</accession>
<dbReference type="InterPro" id="IPR000994">
    <property type="entry name" value="Pept_M24"/>
</dbReference>
<protein>
    <submittedName>
        <fullName evidence="2">Aminopeptidase</fullName>
    </submittedName>
</protein>
<organism evidence="2 3">
    <name type="scientific">Ruegeria meonggei</name>
    <dbReference type="NCBI Taxonomy" id="1446476"/>
    <lineage>
        <taxon>Bacteria</taxon>
        <taxon>Pseudomonadati</taxon>
        <taxon>Pseudomonadota</taxon>
        <taxon>Alphaproteobacteria</taxon>
        <taxon>Rhodobacterales</taxon>
        <taxon>Roseobacteraceae</taxon>
        <taxon>Ruegeria</taxon>
    </lineage>
</organism>
<dbReference type="CDD" id="cd01066">
    <property type="entry name" value="APP_MetAP"/>
    <property type="match status" value="1"/>
</dbReference>
<name>A0A1X7A025_9RHOB</name>
<evidence type="ECO:0000313" key="2">
    <source>
        <dbReference type="EMBL" id="SLN66280.1"/>
    </source>
</evidence>
<dbReference type="Gene3D" id="3.40.350.10">
    <property type="entry name" value="Creatinase/prolidase N-terminal domain"/>
    <property type="match status" value="1"/>
</dbReference>
<dbReference type="Pfam" id="PF00557">
    <property type="entry name" value="Peptidase_M24"/>
    <property type="match status" value="1"/>
</dbReference>
<dbReference type="AlphaFoldDB" id="A0A1X7A025"/>
<dbReference type="SUPFAM" id="SSF55920">
    <property type="entry name" value="Creatinase/aminopeptidase"/>
    <property type="match status" value="1"/>
</dbReference>
<keyword evidence="2" id="KW-0031">Aminopeptidase</keyword>
<evidence type="ECO:0000259" key="1">
    <source>
        <dbReference type="Pfam" id="PF00557"/>
    </source>
</evidence>
<proteinExistence type="predicted"/>
<dbReference type="InterPro" id="IPR029149">
    <property type="entry name" value="Creatin/AminoP/Spt16_N"/>
</dbReference>
<dbReference type="Gene3D" id="3.90.230.10">
    <property type="entry name" value="Creatinase/methionine aminopeptidase superfamily"/>
    <property type="match status" value="1"/>
</dbReference>
<keyword evidence="3" id="KW-1185">Reference proteome</keyword>
<dbReference type="SUPFAM" id="SSF53092">
    <property type="entry name" value="Creatinase/prolidase N-terminal domain"/>
    <property type="match status" value="1"/>
</dbReference>
<reference evidence="3" key="1">
    <citation type="submission" date="2017-03" db="EMBL/GenBank/DDBJ databases">
        <authorList>
            <person name="Rodrigo-Torres L."/>
            <person name="Arahal R.D."/>
            <person name="Lucena T."/>
        </authorList>
    </citation>
    <scope>NUCLEOTIDE SEQUENCE [LARGE SCALE GENOMIC DNA]</scope>
    <source>
        <strain evidence="3">CECT 8411</strain>
    </source>
</reference>
<dbReference type="GO" id="GO:0004177">
    <property type="term" value="F:aminopeptidase activity"/>
    <property type="evidence" value="ECO:0007669"/>
    <property type="project" value="UniProtKB-KW"/>
</dbReference>
<dbReference type="PANTHER" id="PTHR46112">
    <property type="entry name" value="AMINOPEPTIDASE"/>
    <property type="match status" value="1"/>
</dbReference>
<dbReference type="InterPro" id="IPR036005">
    <property type="entry name" value="Creatinase/aminopeptidase-like"/>
</dbReference>
<keyword evidence="2" id="KW-0645">Protease</keyword>
<dbReference type="RefSeq" id="WP_085823787.1">
    <property type="nucleotide sequence ID" value="NZ_FWFP01000010.1"/>
</dbReference>
<dbReference type="EMBL" id="FWFP01000010">
    <property type="protein sequence ID" value="SLN66280.1"/>
    <property type="molecule type" value="Genomic_DNA"/>
</dbReference>
<dbReference type="Proteomes" id="UP000193778">
    <property type="component" value="Unassembled WGS sequence"/>
</dbReference>
<dbReference type="PANTHER" id="PTHR46112:SF2">
    <property type="entry name" value="XAA-PRO AMINOPEPTIDASE P-RELATED"/>
    <property type="match status" value="1"/>
</dbReference>
<sequence>MDLKSYINDARRGLIELPQVDEAKMRIERLNRLQSQLAENDLGGILLYDPINIRYATDCRNMQIWTMHNAARYCLVPTEGKAIMFDFVNCGHLSKGLDTIAESRPGTLWYHHTSGDKRPGLIDAWADELADVIAERCGNTRIAIDKLEPGGRSALTERQITTVFGQDIIERARCIKTLEELKAQQHSALVCMTALRAMRDMTVPGATENDLWAVLASMNSTLGGDYIETKLVVAGSNTNPWYTEASNKVLQPGEFLAIDTDMIGPFGYNTDISRTWLCQPAQPTPEQKTLYQTSYDQVHTNMGLIKAGVSLREFAEKAWKMPERYQDLDCRVLVHGTGMCNEYPQVPPLAFWERTGYNGVFEENMTLSIESYIGEVGRSHGVKLEQMVRVTDKGCEIIADFPFEEELLN</sequence>
<dbReference type="InterPro" id="IPR050659">
    <property type="entry name" value="Peptidase_M24B"/>
</dbReference>
<dbReference type="OrthoDB" id="9803194at2"/>
<evidence type="ECO:0000313" key="3">
    <source>
        <dbReference type="Proteomes" id="UP000193778"/>
    </source>
</evidence>
<gene>
    <name evidence="2" type="ORF">RUM8411_03311</name>
</gene>